<dbReference type="SUPFAM" id="SSF52540">
    <property type="entry name" value="P-loop containing nucleoside triphosphate hydrolases"/>
    <property type="match status" value="1"/>
</dbReference>
<dbReference type="PANTHER" id="PTHR12169:SF6">
    <property type="entry name" value="AFG1-LIKE ATPASE"/>
    <property type="match status" value="1"/>
</dbReference>
<keyword evidence="1" id="KW-0547">Nucleotide-binding</keyword>
<dbReference type="InterPro" id="IPR027417">
    <property type="entry name" value="P-loop_NTPase"/>
</dbReference>
<accession>A0A831W9W1</accession>
<dbReference type="AlphaFoldDB" id="A0A831W9W1"/>
<dbReference type="GO" id="GO:0051301">
    <property type="term" value="P:cell division"/>
    <property type="evidence" value="ECO:0007669"/>
    <property type="project" value="UniProtKB-KW"/>
</dbReference>
<dbReference type="GO" id="GO:0016887">
    <property type="term" value="F:ATP hydrolysis activity"/>
    <property type="evidence" value="ECO:0007669"/>
    <property type="project" value="InterPro"/>
</dbReference>
<keyword evidence="3" id="KW-0131">Cell cycle</keyword>
<comment type="caution">
    <text evidence="3">The sequence shown here is derived from an EMBL/GenBank/DDBJ whole genome shotgun (WGS) entry which is preliminary data.</text>
</comment>
<keyword evidence="3" id="KW-0132">Cell division</keyword>
<organism evidence="3">
    <name type="scientific">Sedimenticola thiotaurini</name>
    <dbReference type="NCBI Taxonomy" id="1543721"/>
    <lineage>
        <taxon>Bacteria</taxon>
        <taxon>Pseudomonadati</taxon>
        <taxon>Pseudomonadota</taxon>
        <taxon>Gammaproteobacteria</taxon>
        <taxon>Chromatiales</taxon>
        <taxon>Sedimenticolaceae</taxon>
        <taxon>Sedimenticola</taxon>
    </lineage>
</organism>
<gene>
    <name evidence="3" type="ORF">ENI96_13190</name>
</gene>
<keyword evidence="2" id="KW-0067">ATP-binding</keyword>
<dbReference type="NCBIfam" id="NF040713">
    <property type="entry name" value="ZapE"/>
    <property type="match status" value="1"/>
</dbReference>
<sequence length="359" mass="40805">MQHYRALLADGTLQADAAQLVVVEALDELHRRLLRPLPRPGLLRRLAGRTPSPPAERGLYLWGGVGRGKTRLVDLFYNLLPPGLRQRLHFHRFMGEIHRQLAGLDRQRDPLRQVASHLARNGRVLCLDEFIVTDIADAMILGRLLEALFQQGVTLVTTANTAPGELYRDGIQRASFLPAIELLKRHTRVLELGGGTDYRLRSLERSRVYHTPLGPEVTARLEQEFERLAPETGRRGGTVRVMQRDIPVVREADDLVWFDFMALCGPPRSQADYLELARCFHTVIISDIPPLGPALDDATRRFLYLLDEFYDRGVKLLISAAEPPESLYQGERLAFDFQRAASRLREMQTTAYLHSRHRG</sequence>
<dbReference type="PANTHER" id="PTHR12169">
    <property type="entry name" value="ATPASE N2B"/>
    <property type="match status" value="1"/>
</dbReference>
<name>A0A831W9W1_9GAMM</name>
<dbReference type="GO" id="GO:0005737">
    <property type="term" value="C:cytoplasm"/>
    <property type="evidence" value="ECO:0007669"/>
    <property type="project" value="TreeGrafter"/>
</dbReference>
<evidence type="ECO:0000256" key="2">
    <source>
        <dbReference type="ARBA" id="ARBA00022840"/>
    </source>
</evidence>
<proteinExistence type="predicted"/>
<dbReference type="GO" id="GO:0005524">
    <property type="term" value="F:ATP binding"/>
    <property type="evidence" value="ECO:0007669"/>
    <property type="project" value="UniProtKB-KW"/>
</dbReference>
<dbReference type="Pfam" id="PF03969">
    <property type="entry name" value="AFG1_ATPase"/>
    <property type="match status" value="1"/>
</dbReference>
<dbReference type="EMBL" id="DRKP01000163">
    <property type="protein sequence ID" value="HEB97370.1"/>
    <property type="molecule type" value="Genomic_DNA"/>
</dbReference>
<dbReference type="InterPro" id="IPR005654">
    <property type="entry name" value="ATPase_AFG1-like"/>
</dbReference>
<protein>
    <submittedName>
        <fullName evidence="3">Cell division protein ZapE</fullName>
    </submittedName>
</protein>
<dbReference type="Gene3D" id="3.40.50.300">
    <property type="entry name" value="P-loop containing nucleotide triphosphate hydrolases"/>
    <property type="match status" value="1"/>
</dbReference>
<evidence type="ECO:0000313" key="3">
    <source>
        <dbReference type="EMBL" id="HEB97370.1"/>
    </source>
</evidence>
<dbReference type="Proteomes" id="UP000886251">
    <property type="component" value="Unassembled WGS sequence"/>
</dbReference>
<evidence type="ECO:0000256" key="1">
    <source>
        <dbReference type="ARBA" id="ARBA00022741"/>
    </source>
</evidence>
<reference evidence="3" key="1">
    <citation type="journal article" date="2020" name="mSystems">
        <title>Genome- and Community-Level Interaction Insights into Carbon Utilization and Element Cycling Functions of Hydrothermarchaeota in Hydrothermal Sediment.</title>
        <authorList>
            <person name="Zhou Z."/>
            <person name="Liu Y."/>
            <person name="Xu W."/>
            <person name="Pan J."/>
            <person name="Luo Z.H."/>
            <person name="Li M."/>
        </authorList>
    </citation>
    <scope>NUCLEOTIDE SEQUENCE [LARGE SCALE GENOMIC DNA]</scope>
    <source>
        <strain evidence="3">HyVt-443</strain>
    </source>
</reference>